<dbReference type="Proteomes" id="UP000008021">
    <property type="component" value="Chromosome 5"/>
</dbReference>
<name>A0A0E0DPE5_9ORYZ</name>
<organism evidence="2">
    <name type="scientific">Oryza meridionalis</name>
    <dbReference type="NCBI Taxonomy" id="40149"/>
    <lineage>
        <taxon>Eukaryota</taxon>
        <taxon>Viridiplantae</taxon>
        <taxon>Streptophyta</taxon>
        <taxon>Embryophyta</taxon>
        <taxon>Tracheophyta</taxon>
        <taxon>Spermatophyta</taxon>
        <taxon>Magnoliopsida</taxon>
        <taxon>Liliopsida</taxon>
        <taxon>Poales</taxon>
        <taxon>Poaceae</taxon>
        <taxon>BOP clade</taxon>
        <taxon>Oryzoideae</taxon>
        <taxon>Oryzeae</taxon>
        <taxon>Oryzinae</taxon>
        <taxon>Oryza</taxon>
    </lineage>
</organism>
<dbReference type="Gramene" id="OMERI05G08970.1">
    <property type="protein sequence ID" value="OMERI05G08970.1"/>
    <property type="gene ID" value="OMERI05G08970"/>
</dbReference>
<dbReference type="EnsemblPlants" id="OMERI05G08970.1">
    <property type="protein sequence ID" value="OMERI05G08970.1"/>
    <property type="gene ID" value="OMERI05G08970"/>
</dbReference>
<evidence type="ECO:0000256" key="1">
    <source>
        <dbReference type="SAM" id="MobiDB-lite"/>
    </source>
</evidence>
<dbReference type="STRING" id="40149.A0A0E0DPE5"/>
<reference evidence="2" key="2">
    <citation type="submission" date="2018-05" db="EMBL/GenBank/DDBJ databases">
        <title>OmerRS3 (Oryza meridionalis Reference Sequence Version 3).</title>
        <authorList>
            <person name="Zhang J."/>
            <person name="Kudrna D."/>
            <person name="Lee S."/>
            <person name="Talag J."/>
            <person name="Welchert J."/>
            <person name="Wing R.A."/>
        </authorList>
    </citation>
    <scope>NUCLEOTIDE SEQUENCE [LARGE SCALE GENOMIC DNA]</scope>
    <source>
        <strain evidence="2">cv. OR44</strain>
    </source>
</reference>
<sequence length="82" mass="8435">MDPRLLSAARRGNREWLEAVLGAAALAPDQGTVDVAGPPDPGQQAPAQPPPPPPSTAALLLDVATTPRGGLRAARRGGLRRQ</sequence>
<evidence type="ECO:0000313" key="2">
    <source>
        <dbReference type="EnsemblPlants" id="OMERI05G08970.1"/>
    </source>
</evidence>
<dbReference type="HOGENOM" id="CLU_2562230_0_0_1"/>
<dbReference type="AlphaFoldDB" id="A0A0E0DPE5"/>
<reference evidence="2" key="1">
    <citation type="submission" date="2015-04" db="UniProtKB">
        <authorList>
            <consortium name="EnsemblPlants"/>
        </authorList>
    </citation>
    <scope>IDENTIFICATION</scope>
</reference>
<proteinExistence type="predicted"/>
<evidence type="ECO:0000313" key="3">
    <source>
        <dbReference type="Proteomes" id="UP000008021"/>
    </source>
</evidence>
<feature type="region of interest" description="Disordered" evidence="1">
    <location>
        <begin position="30"/>
        <end position="58"/>
    </location>
</feature>
<keyword evidence="3" id="KW-1185">Reference proteome</keyword>
<accession>A0A0E0DPE5</accession>
<protein>
    <submittedName>
        <fullName evidence="2">Uncharacterized protein</fullName>
    </submittedName>
</protein>